<dbReference type="Pfam" id="PF00589">
    <property type="entry name" value="Phage_integrase"/>
    <property type="match status" value="1"/>
</dbReference>
<evidence type="ECO:0000256" key="4">
    <source>
        <dbReference type="PROSITE-ProRule" id="PRU01248"/>
    </source>
</evidence>
<name>A0ABX6BSJ3_STALU</name>
<evidence type="ECO:0000259" key="6">
    <source>
        <dbReference type="PROSITE" id="PS51900"/>
    </source>
</evidence>
<dbReference type="Pfam" id="PF02899">
    <property type="entry name" value="Phage_int_SAM_1"/>
    <property type="match status" value="1"/>
</dbReference>
<protein>
    <submittedName>
        <fullName evidence="7">Tyrosine-type recombinase/integrase</fullName>
    </submittedName>
</protein>
<dbReference type="InterPro" id="IPR011010">
    <property type="entry name" value="DNA_brk_join_enz"/>
</dbReference>
<keyword evidence="1" id="KW-0229">DNA integration</keyword>
<keyword evidence="3" id="KW-0233">DNA recombination</keyword>
<evidence type="ECO:0000256" key="1">
    <source>
        <dbReference type="ARBA" id="ARBA00022908"/>
    </source>
</evidence>
<proteinExistence type="predicted"/>
<dbReference type="InterPro" id="IPR044068">
    <property type="entry name" value="CB"/>
</dbReference>
<reference evidence="7 8" key="1">
    <citation type="submission" date="2019-07" db="EMBL/GenBank/DDBJ databases">
        <title>Comparative genome analysis of staphylococcus lugdunensis shows clonal complex-dependent diversity of the putative virulence factor, ess/type vii locus.</title>
        <authorList>
            <person name="Lebeurre J."/>
            <person name="Dahyot S."/>
            <person name="Diene S."/>
            <person name="Paulay A."/>
            <person name="Aubourg M."/>
            <person name="Argemi X."/>
            <person name="Giard J.-C."/>
            <person name="Tournier I."/>
            <person name="Francois P."/>
            <person name="Pestel-Caron M."/>
        </authorList>
    </citation>
    <scope>NUCLEOTIDE SEQUENCE [LARGE SCALE GENOMIC DNA]</scope>
    <source>
        <strain evidence="7 8">SL13</strain>
    </source>
</reference>
<dbReference type="PROSITE" id="PS51898">
    <property type="entry name" value="TYR_RECOMBINASE"/>
    <property type="match status" value="1"/>
</dbReference>
<feature type="domain" description="Tyr recombinase" evidence="5">
    <location>
        <begin position="167"/>
        <end position="357"/>
    </location>
</feature>
<dbReference type="SUPFAM" id="SSF56349">
    <property type="entry name" value="DNA breaking-rejoining enzymes"/>
    <property type="match status" value="1"/>
</dbReference>
<dbReference type="InterPro" id="IPR002104">
    <property type="entry name" value="Integrase_catalytic"/>
</dbReference>
<dbReference type="Proteomes" id="UP000325462">
    <property type="component" value="Chromosome"/>
</dbReference>
<dbReference type="InterPro" id="IPR050090">
    <property type="entry name" value="Tyrosine_recombinase_XerCD"/>
</dbReference>
<accession>A0ABX6BSJ3</accession>
<evidence type="ECO:0000259" key="5">
    <source>
        <dbReference type="PROSITE" id="PS51898"/>
    </source>
</evidence>
<keyword evidence="2 4" id="KW-0238">DNA-binding</keyword>
<dbReference type="PROSITE" id="PS51900">
    <property type="entry name" value="CB"/>
    <property type="match status" value="1"/>
</dbReference>
<evidence type="ECO:0000256" key="3">
    <source>
        <dbReference type="ARBA" id="ARBA00023172"/>
    </source>
</evidence>
<organism evidence="7 8">
    <name type="scientific">Staphylococcus lugdunensis</name>
    <dbReference type="NCBI Taxonomy" id="28035"/>
    <lineage>
        <taxon>Bacteria</taxon>
        <taxon>Bacillati</taxon>
        <taxon>Bacillota</taxon>
        <taxon>Bacilli</taxon>
        <taxon>Bacillales</taxon>
        <taxon>Staphylococcaceae</taxon>
        <taxon>Staphylococcus</taxon>
    </lineage>
</organism>
<dbReference type="InterPro" id="IPR004107">
    <property type="entry name" value="Integrase_SAM-like_N"/>
</dbReference>
<dbReference type="PANTHER" id="PTHR30349">
    <property type="entry name" value="PHAGE INTEGRASE-RELATED"/>
    <property type="match status" value="1"/>
</dbReference>
<dbReference type="EMBL" id="CP041722">
    <property type="protein sequence ID" value="QEX37774.1"/>
    <property type="molecule type" value="Genomic_DNA"/>
</dbReference>
<dbReference type="InterPro" id="IPR010998">
    <property type="entry name" value="Integrase_recombinase_N"/>
</dbReference>
<feature type="domain" description="Core-binding (CB)" evidence="6">
    <location>
        <begin position="21"/>
        <end position="119"/>
    </location>
</feature>
<evidence type="ECO:0000256" key="2">
    <source>
        <dbReference type="ARBA" id="ARBA00023125"/>
    </source>
</evidence>
<dbReference type="PANTHER" id="PTHR30349:SF87">
    <property type="entry name" value="TRANSPOSASE A"/>
    <property type="match status" value="1"/>
</dbReference>
<dbReference type="Gene3D" id="1.10.443.10">
    <property type="entry name" value="Intergrase catalytic core"/>
    <property type="match status" value="1"/>
</dbReference>
<evidence type="ECO:0000313" key="8">
    <source>
        <dbReference type="Proteomes" id="UP000325462"/>
    </source>
</evidence>
<dbReference type="Gene3D" id="1.10.150.130">
    <property type="match status" value="1"/>
</dbReference>
<keyword evidence="8" id="KW-1185">Reference proteome</keyword>
<evidence type="ECO:0000313" key="7">
    <source>
        <dbReference type="EMBL" id="QEX37774.1"/>
    </source>
</evidence>
<dbReference type="RefSeq" id="WP_070817095.1">
    <property type="nucleotide sequence ID" value="NZ_CP020735.1"/>
</dbReference>
<gene>
    <name evidence="7" type="ORF">FO454_02120</name>
</gene>
<dbReference type="InterPro" id="IPR013762">
    <property type="entry name" value="Integrase-like_cat_sf"/>
</dbReference>
<sequence length="367" mass="43395">MKIVNVNSNSGKNFMIIDSNLNPVEDVIYYLKYLESVDKSENTLKTYAYCLKRYFMYLELIDKNHNDATFDDLVDFVMWLKSPQRYKKVIYKDRLLNSKSARTINLTITVVTNFYDYLFRTKKFNVDIAKSILKESNRKSSYKSFLDHVNTNNLLLTNTLKVKEPREKMKILSTSEIKELINASKNLRDKFMIQLLYETGLRIGELLSLYIDDIKYDLTNGHQIILKTRKNKNGARLKSGERKIYISQSLIDLYDDYLYEVLDEVSTSSEFLFIKIRGKHVGDPLDYNDVNSIFKRLRKKTGINVHPHLLRHTHATIFYNKSKNIKQVQERLGHSNIQTTMNLYIHNDDQLIRENWEKVKDSFQIFE</sequence>